<evidence type="ECO:0000313" key="1">
    <source>
        <dbReference type="EMBL" id="EFC45908.1"/>
    </source>
</evidence>
<dbReference type="GeneID" id="8850524"/>
<organism evidence="2">
    <name type="scientific">Naegleria gruberi</name>
    <name type="common">Amoeba</name>
    <dbReference type="NCBI Taxonomy" id="5762"/>
    <lineage>
        <taxon>Eukaryota</taxon>
        <taxon>Discoba</taxon>
        <taxon>Heterolobosea</taxon>
        <taxon>Tetramitia</taxon>
        <taxon>Eutetramitia</taxon>
        <taxon>Vahlkampfiidae</taxon>
        <taxon>Naegleria</taxon>
    </lineage>
</organism>
<evidence type="ECO:0000313" key="2">
    <source>
        <dbReference type="Proteomes" id="UP000006671"/>
    </source>
</evidence>
<gene>
    <name evidence="1" type="ORF">NAEGRDRAFT_48207</name>
</gene>
<proteinExistence type="predicted"/>
<dbReference type="AlphaFoldDB" id="D2VBH8"/>
<name>D2VBH8_NAEGR</name>
<sequence>MYPLKGFETSSDLSKLTNDDGYHQSEESLFASFKRKEYQLQMNPFSSPYGTLNEDHAFYYSDLLDIINHERDLSRRRHRFKVILHGSKTKQTRPLFQHNEAPTTWTSSLRMTMRRYAMMGFAPRGLDENFQMMVELGFVNHLLMFMTHSYRYLYEKKKFKHLNLPVAPENVDCFMYEKKDFLDEHAHYPVYSAELLNFILLTSDEKTFKAIIERYFTEEQNGPNSSKMINDGRHVVMNGVGVLYKVLKYGVVTQRDLVTGIIRTIIDRCATLGLDIPNFILLNETYPLNEAILQFIKDYQNPEKMWNEFNEEGFYQSDIFPSMDAEYNEDGANNARRWLISSLKKASKTMLTLTLTAKRKGLRKRMFTQAMLFELLDLIDNFPHVDNFMTLFSSVRTFLINLFSLFLYDEEKLDQDGNIEQPFEVDYQLLEELTTFPIERFCKMLTRIDFDLFYSISNIKKLMTECEKNDRGLEDRLSTALQNIIAEETSLVYVLSWLSHNPILASKIANFENGILIDMLINSTVIEKQKSDNTNMRGYDSEITNRSNVVCIVDDYGKVFHITIPRFASSYIILGNILQAVPELNGKINDDGQFYIRYYVSFIGSKRSINDFDVQLRDYNQAIIGYKNTFVILSDILEENYPTPETIRSERVIIASNIAEMAIRLNNKHLAEKYVVYALKLDPNHEKSKKRLETIKKL</sequence>
<protein>
    <submittedName>
        <fullName evidence="1">Predicted protein</fullName>
    </submittedName>
</protein>
<dbReference type="VEuPathDB" id="AmoebaDB:NAEGRDRAFT_48207"/>
<dbReference type="RefSeq" id="XP_002678652.1">
    <property type="nucleotide sequence ID" value="XM_002678606.1"/>
</dbReference>
<reference evidence="1 2" key="1">
    <citation type="journal article" date="2010" name="Cell">
        <title>The genome of Naegleria gruberi illuminates early eukaryotic versatility.</title>
        <authorList>
            <person name="Fritz-Laylin L.K."/>
            <person name="Prochnik S.E."/>
            <person name="Ginger M.L."/>
            <person name="Dacks J.B."/>
            <person name="Carpenter M.L."/>
            <person name="Field M.C."/>
            <person name="Kuo A."/>
            <person name="Paredez A."/>
            <person name="Chapman J."/>
            <person name="Pham J."/>
            <person name="Shu S."/>
            <person name="Neupane R."/>
            <person name="Cipriano M."/>
            <person name="Mancuso J."/>
            <person name="Tu H."/>
            <person name="Salamov A."/>
            <person name="Lindquist E."/>
            <person name="Shapiro H."/>
            <person name="Lucas S."/>
            <person name="Grigoriev I.V."/>
            <person name="Cande W.Z."/>
            <person name="Fulton C."/>
            <person name="Rokhsar D.S."/>
            <person name="Dawson S.C."/>
        </authorList>
    </citation>
    <scope>NUCLEOTIDE SEQUENCE [LARGE SCALE GENOMIC DNA]</scope>
    <source>
        <strain evidence="1 2">NEG-M</strain>
    </source>
</reference>
<dbReference type="Proteomes" id="UP000006671">
    <property type="component" value="Unassembled WGS sequence"/>
</dbReference>
<keyword evidence="2" id="KW-1185">Reference proteome</keyword>
<dbReference type="EMBL" id="GG738861">
    <property type="protein sequence ID" value="EFC45908.1"/>
    <property type="molecule type" value="Genomic_DNA"/>
</dbReference>
<accession>D2VBH8</accession>
<dbReference type="InParanoid" id="D2VBH8"/>
<dbReference type="KEGG" id="ngr:NAEGRDRAFT_48207"/>